<sequence>MQREAAGRMHINNSRYISQLFMLPLPLPPEFPGLGGICLRIVTVPGVSAPTPCNTPSLLHLPLSLRTPSVPVLTGRAARTDALPSIEIWVRSILYFNQLLQRRLGPRRALGRNFRRLESIQSHGKMARVGGSPYKMFTELPLDLHRVKLL</sequence>
<dbReference type="Proteomes" id="UP001283361">
    <property type="component" value="Unassembled WGS sequence"/>
</dbReference>
<evidence type="ECO:0000313" key="1">
    <source>
        <dbReference type="EMBL" id="KAK3768713.1"/>
    </source>
</evidence>
<evidence type="ECO:0000313" key="2">
    <source>
        <dbReference type="Proteomes" id="UP001283361"/>
    </source>
</evidence>
<dbReference type="AlphaFoldDB" id="A0AAE0ZFW8"/>
<gene>
    <name evidence="1" type="ORF">RRG08_025957</name>
</gene>
<proteinExistence type="predicted"/>
<dbReference type="EMBL" id="JAWDGP010004021">
    <property type="protein sequence ID" value="KAK3768713.1"/>
    <property type="molecule type" value="Genomic_DNA"/>
</dbReference>
<keyword evidence="2" id="KW-1185">Reference proteome</keyword>
<accession>A0AAE0ZFW8</accession>
<organism evidence="1 2">
    <name type="scientific">Elysia crispata</name>
    <name type="common">lettuce slug</name>
    <dbReference type="NCBI Taxonomy" id="231223"/>
    <lineage>
        <taxon>Eukaryota</taxon>
        <taxon>Metazoa</taxon>
        <taxon>Spiralia</taxon>
        <taxon>Lophotrochozoa</taxon>
        <taxon>Mollusca</taxon>
        <taxon>Gastropoda</taxon>
        <taxon>Heterobranchia</taxon>
        <taxon>Euthyneura</taxon>
        <taxon>Panpulmonata</taxon>
        <taxon>Sacoglossa</taxon>
        <taxon>Placobranchoidea</taxon>
        <taxon>Plakobranchidae</taxon>
        <taxon>Elysia</taxon>
    </lineage>
</organism>
<protein>
    <submittedName>
        <fullName evidence="1">Uncharacterized protein</fullName>
    </submittedName>
</protein>
<comment type="caution">
    <text evidence="1">The sequence shown here is derived from an EMBL/GenBank/DDBJ whole genome shotgun (WGS) entry which is preliminary data.</text>
</comment>
<reference evidence="1" key="1">
    <citation type="journal article" date="2023" name="G3 (Bethesda)">
        <title>A reference genome for the long-term kleptoplast-retaining sea slug Elysia crispata morphotype clarki.</title>
        <authorList>
            <person name="Eastman K.E."/>
            <person name="Pendleton A.L."/>
            <person name="Shaikh M.A."/>
            <person name="Suttiyut T."/>
            <person name="Ogas R."/>
            <person name="Tomko P."/>
            <person name="Gavelis G."/>
            <person name="Widhalm J.R."/>
            <person name="Wisecaver J.H."/>
        </authorList>
    </citation>
    <scope>NUCLEOTIDE SEQUENCE</scope>
    <source>
        <strain evidence="1">ECLA1</strain>
    </source>
</reference>
<name>A0AAE0ZFW8_9GAST</name>